<dbReference type="Gene3D" id="3.40.50.2300">
    <property type="match status" value="2"/>
</dbReference>
<name>A0A7G6U1J5_9BRAD</name>
<comment type="similarity">
    <text evidence="1">Belongs to the leucine-binding protein family.</text>
</comment>
<proteinExistence type="inferred from homology"/>
<dbReference type="InterPro" id="IPR051010">
    <property type="entry name" value="BCAA_transport"/>
</dbReference>
<keyword evidence="4" id="KW-0029">Amino-acid transport</keyword>
<keyword evidence="3 5" id="KW-0732">Signal</keyword>
<accession>A0A7G6U1J5</accession>
<dbReference type="InterPro" id="IPR028082">
    <property type="entry name" value="Peripla_BP_I"/>
</dbReference>
<dbReference type="GO" id="GO:0006865">
    <property type="term" value="P:amino acid transport"/>
    <property type="evidence" value="ECO:0007669"/>
    <property type="project" value="UniProtKB-KW"/>
</dbReference>
<evidence type="ECO:0000313" key="8">
    <source>
        <dbReference type="Proteomes" id="UP000515291"/>
    </source>
</evidence>
<evidence type="ECO:0000256" key="5">
    <source>
        <dbReference type="SAM" id="SignalP"/>
    </source>
</evidence>
<evidence type="ECO:0000256" key="2">
    <source>
        <dbReference type="ARBA" id="ARBA00022448"/>
    </source>
</evidence>
<dbReference type="PANTHER" id="PTHR30483:SF6">
    <property type="entry name" value="PERIPLASMIC BINDING PROTEIN OF ABC TRANSPORTER FOR NATURAL AMINO ACIDS"/>
    <property type="match status" value="1"/>
</dbReference>
<dbReference type="Proteomes" id="UP000515291">
    <property type="component" value="Chromosome"/>
</dbReference>
<evidence type="ECO:0000259" key="6">
    <source>
        <dbReference type="Pfam" id="PF13458"/>
    </source>
</evidence>
<sequence>MKHMLRSLLRFGVTVVCAIMPLSLTYAQQVQVQGVTDKEIVIGAFGPITGPLSWLGQGARDGIQLAIDEINVNGGINGRNLRLEHQPATTPAESLAAVKKLNEQSKVYMIFSAHGSTGAEAAADYFRESGMPVFNCVSLTMRLREPFASNIFNGTPPSVDIMNKAYVESILGQKPTPKRIAVLVGTYAFPQAEWNGAKPLFEKAGLEIATVQSYDLGDRDYTAQLAQISRAKPDLVVAFGQVQEIAIAIRQAPERGLAKTPWWVGAGVVTKAFPTVAGKASEGTRSVWALPYFHGEKSNPMEKFEAAWTKRFGQPPEGRPAYTDVFCNGDMNIVALAMRNAGSDLSWPNLVRQFEALKNAKPSDLGPWAHDVVFPETFGPGQRQGNSKSVDIVVKDGTWQVLRDAQ</sequence>
<dbReference type="Pfam" id="PF13458">
    <property type="entry name" value="Peripla_BP_6"/>
    <property type="match status" value="1"/>
</dbReference>
<dbReference type="EMBL" id="CP050292">
    <property type="protein sequence ID" value="QND72877.1"/>
    <property type="molecule type" value="Genomic_DNA"/>
</dbReference>
<keyword evidence="2" id="KW-0813">Transport</keyword>
<evidence type="ECO:0000313" key="7">
    <source>
        <dbReference type="EMBL" id="QND72877.1"/>
    </source>
</evidence>
<reference evidence="8" key="1">
    <citation type="journal article" date="2020" name="Mol. Plant Microbe">
        <title>Rhizobial microsymbionts of the narrowly endemic Oxytropis species growing in Kamchatka are characterized by significant genetic diversity and possess a set of genes that are associated with T3SS and T6SS secretion systems and can affect the development of symbiosis.</title>
        <authorList>
            <person name="Safronova V."/>
            <person name="Guro P."/>
            <person name="Sazanova A."/>
            <person name="Kuznetsova I."/>
            <person name="Belimov A."/>
            <person name="Yakubov V."/>
            <person name="Chirak E."/>
            <person name="Afonin A."/>
            <person name="Gogolev Y."/>
            <person name="Andronov E."/>
            <person name="Tikhonovich I."/>
        </authorList>
    </citation>
    <scope>NUCLEOTIDE SEQUENCE [LARGE SCALE GENOMIC DNA]</scope>
    <source>
        <strain evidence="8">581</strain>
    </source>
</reference>
<dbReference type="PRINTS" id="PR00337">
    <property type="entry name" value="LEUILEVALBP"/>
</dbReference>
<dbReference type="InterPro" id="IPR000709">
    <property type="entry name" value="Leu_Ile_Val-bd"/>
</dbReference>
<evidence type="ECO:0000256" key="4">
    <source>
        <dbReference type="ARBA" id="ARBA00022970"/>
    </source>
</evidence>
<gene>
    <name evidence="7" type="ORF">HB776_17900</name>
</gene>
<feature type="chain" id="PRO_5028937191" evidence="5">
    <location>
        <begin position="28"/>
        <end position="406"/>
    </location>
</feature>
<dbReference type="KEGG" id="trb:HB776_17900"/>
<dbReference type="AlphaFoldDB" id="A0A7G6U1J5"/>
<organism evidence="7 8">
    <name type="scientific">Tardiphaga robiniae</name>
    <dbReference type="NCBI Taxonomy" id="943830"/>
    <lineage>
        <taxon>Bacteria</taxon>
        <taxon>Pseudomonadati</taxon>
        <taxon>Pseudomonadota</taxon>
        <taxon>Alphaproteobacteria</taxon>
        <taxon>Hyphomicrobiales</taxon>
        <taxon>Nitrobacteraceae</taxon>
        <taxon>Tardiphaga</taxon>
    </lineage>
</organism>
<feature type="signal peptide" evidence="5">
    <location>
        <begin position="1"/>
        <end position="27"/>
    </location>
</feature>
<evidence type="ECO:0000256" key="3">
    <source>
        <dbReference type="ARBA" id="ARBA00022729"/>
    </source>
</evidence>
<dbReference type="SUPFAM" id="SSF53822">
    <property type="entry name" value="Periplasmic binding protein-like I"/>
    <property type="match status" value="1"/>
</dbReference>
<protein>
    <submittedName>
        <fullName evidence="7">Amino acid ABC transporter substrate-binding protein</fullName>
    </submittedName>
</protein>
<dbReference type="PANTHER" id="PTHR30483">
    <property type="entry name" value="LEUCINE-SPECIFIC-BINDING PROTEIN"/>
    <property type="match status" value="1"/>
</dbReference>
<dbReference type="InterPro" id="IPR028081">
    <property type="entry name" value="Leu-bd"/>
</dbReference>
<feature type="domain" description="Leucine-binding protein" evidence="6">
    <location>
        <begin position="39"/>
        <end position="358"/>
    </location>
</feature>
<evidence type="ECO:0000256" key="1">
    <source>
        <dbReference type="ARBA" id="ARBA00010062"/>
    </source>
</evidence>